<dbReference type="EMBL" id="CP055305">
    <property type="protein sequence ID" value="QLB41832.1"/>
    <property type="molecule type" value="Genomic_DNA"/>
</dbReference>
<evidence type="ECO:0000313" key="12">
    <source>
        <dbReference type="EMBL" id="QLB41832.1"/>
    </source>
</evidence>
<accession>A0A857EQQ8</accession>
<protein>
    <submittedName>
        <fullName evidence="11">DUF883 family protein</fullName>
    </submittedName>
</protein>
<feature type="domain" description="DUF883" evidence="10">
    <location>
        <begin position="75"/>
        <end position="104"/>
    </location>
</feature>
<evidence type="ECO:0000256" key="6">
    <source>
        <dbReference type="ARBA" id="ARBA00022989"/>
    </source>
</evidence>
<evidence type="ECO:0000259" key="10">
    <source>
        <dbReference type="Pfam" id="PF19029"/>
    </source>
</evidence>
<dbReference type="InterPro" id="IPR010279">
    <property type="entry name" value="YqjD/ElaB"/>
</dbReference>
<keyword evidence="13" id="KW-1185">Reference proteome</keyword>
<evidence type="ECO:0000313" key="13">
    <source>
        <dbReference type="Proteomes" id="UP000509660"/>
    </source>
</evidence>
<dbReference type="Proteomes" id="UP000509784">
    <property type="component" value="Chromosome"/>
</dbReference>
<feature type="domain" description="DUF883" evidence="9">
    <location>
        <begin position="11"/>
        <end position="62"/>
    </location>
</feature>
<dbReference type="Pfam" id="PF05957">
    <property type="entry name" value="DUF883"/>
    <property type="match status" value="1"/>
</dbReference>
<dbReference type="RefSeq" id="WP_159628873.1">
    <property type="nucleotide sequence ID" value="NZ_CP046531.1"/>
</dbReference>
<dbReference type="KEGG" id="mpeg:HV560_02765"/>
<dbReference type="InterPro" id="IPR043604">
    <property type="entry name" value="DUF883_N"/>
</dbReference>
<comment type="similarity">
    <text evidence="2">Belongs to the ElaB/YgaM/YqjD family.</text>
</comment>
<dbReference type="PANTHER" id="PTHR35893:SF3">
    <property type="entry name" value="INNER MEMBRANE PROTEIN"/>
    <property type="match status" value="1"/>
</dbReference>
<evidence type="ECO:0000256" key="8">
    <source>
        <dbReference type="SAM" id="Coils"/>
    </source>
</evidence>
<dbReference type="PANTHER" id="PTHR35893">
    <property type="entry name" value="INNER MEMBRANE PROTEIN-RELATED"/>
    <property type="match status" value="1"/>
</dbReference>
<keyword evidence="5" id="KW-0812">Transmembrane</keyword>
<dbReference type="AlphaFoldDB" id="A0A7H8UXC0"/>
<feature type="coiled-coil region" evidence="8">
    <location>
        <begin position="3"/>
        <end position="30"/>
    </location>
</feature>
<keyword evidence="3" id="KW-1003">Cell membrane</keyword>
<comment type="subcellular location">
    <subcellularLocation>
        <location evidence="1">Cell inner membrane</location>
        <topology evidence="1">Single-pass membrane protein</topology>
    </subcellularLocation>
</comment>
<dbReference type="Proteomes" id="UP000509660">
    <property type="component" value="Chromosome"/>
</dbReference>
<keyword evidence="8" id="KW-0175">Coiled coil</keyword>
<evidence type="ECO:0000313" key="11">
    <source>
        <dbReference type="EMBL" id="QLB39676.1"/>
    </source>
</evidence>
<dbReference type="GO" id="GO:0043022">
    <property type="term" value="F:ribosome binding"/>
    <property type="evidence" value="ECO:0007669"/>
    <property type="project" value="InterPro"/>
</dbReference>
<evidence type="ECO:0000256" key="2">
    <source>
        <dbReference type="ARBA" id="ARBA00010423"/>
    </source>
</evidence>
<evidence type="ECO:0000256" key="7">
    <source>
        <dbReference type="ARBA" id="ARBA00023136"/>
    </source>
</evidence>
<reference evidence="13 14" key="1">
    <citation type="submission" date="2020-06" db="EMBL/GenBank/DDBJ databases">
        <title>Mannheimia pernigra sp. nov. isolated from bovine respiratory tract.</title>
        <authorList>
            <person name="Kuhnert P."/>
            <person name="Akarsu-Egger H."/>
        </authorList>
    </citation>
    <scope>NUCLEOTIDE SEQUENCE [LARGE SCALE GENOMIC DNA]</scope>
    <source>
        <strain evidence="12 14">17CN0883</strain>
        <strain evidence="11 13">BNO311</strain>
    </source>
</reference>
<dbReference type="GO" id="GO:0005886">
    <property type="term" value="C:plasma membrane"/>
    <property type="evidence" value="ECO:0007669"/>
    <property type="project" value="UniProtKB-SubCell"/>
</dbReference>
<proteinExistence type="inferred from homology"/>
<evidence type="ECO:0000259" key="9">
    <source>
        <dbReference type="Pfam" id="PF05957"/>
    </source>
</evidence>
<dbReference type="InterPro" id="IPR043605">
    <property type="entry name" value="DUF883_C"/>
</dbReference>
<organism evidence="11 13">
    <name type="scientific">Mannheimia pernigra</name>
    <dbReference type="NCBI Taxonomy" id="111844"/>
    <lineage>
        <taxon>Bacteria</taxon>
        <taxon>Pseudomonadati</taxon>
        <taxon>Pseudomonadota</taxon>
        <taxon>Gammaproteobacteria</taxon>
        <taxon>Pasteurellales</taxon>
        <taxon>Pasteurellaceae</taxon>
        <taxon>Mannheimia</taxon>
    </lineage>
</organism>
<accession>A0A7H8UMF0</accession>
<sequence length="104" mass="11700">MAKNLLDSKREELTNEIRDILKNAEELFNGTADSSTEEYKKLKHRLAEQFDDVKYRFASLKDDTIDSAKAVAKQTDTLVQDNPYKAITVAGVVGLLLGVLVTRR</sequence>
<evidence type="ECO:0000313" key="14">
    <source>
        <dbReference type="Proteomes" id="UP000509784"/>
    </source>
</evidence>
<name>A0A7H8UXC0_9PAST</name>
<keyword evidence="4" id="KW-0997">Cell inner membrane</keyword>
<gene>
    <name evidence="11" type="ORF">HV559_01605</name>
    <name evidence="12" type="ORF">HV560_02765</name>
</gene>
<evidence type="ECO:0000256" key="4">
    <source>
        <dbReference type="ARBA" id="ARBA00022519"/>
    </source>
</evidence>
<dbReference type="Pfam" id="PF19029">
    <property type="entry name" value="DUF883_C"/>
    <property type="match status" value="1"/>
</dbReference>
<keyword evidence="6" id="KW-1133">Transmembrane helix</keyword>
<evidence type="ECO:0000256" key="1">
    <source>
        <dbReference type="ARBA" id="ARBA00004377"/>
    </source>
</evidence>
<dbReference type="EMBL" id="CP055306">
    <property type="protein sequence ID" value="QLB39676.1"/>
    <property type="molecule type" value="Genomic_DNA"/>
</dbReference>
<evidence type="ECO:0000256" key="5">
    <source>
        <dbReference type="ARBA" id="ARBA00022692"/>
    </source>
</evidence>
<accession>A0A7H8UXC0</accession>
<keyword evidence="7" id="KW-0472">Membrane</keyword>
<evidence type="ECO:0000256" key="3">
    <source>
        <dbReference type="ARBA" id="ARBA00022475"/>
    </source>
</evidence>